<reference evidence="2 3" key="1">
    <citation type="journal article" date="2007" name="J. Bacteriol.">
        <title>Whole-genome analysis of the methyl tert-butyl ether-degrading beta-proteobacterium Methylibium petroleiphilum PM1.</title>
        <authorList>
            <person name="Kane S.R."/>
            <person name="Chakicherla A.Y."/>
            <person name="Chain P.S.G."/>
            <person name="Schmidt R."/>
            <person name="Shin M.W."/>
            <person name="Legler T.C."/>
            <person name="Scow K.M."/>
            <person name="Larimer F.W."/>
            <person name="Lucas S.M."/>
            <person name="Richardson P.M."/>
            <person name="Hristova K.R."/>
        </authorList>
    </citation>
    <scope>NUCLEOTIDE SEQUENCE [LARGE SCALE GENOMIC DNA]</scope>
    <source>
        <strain evidence="3">ATCC BAA-1232 / LMG 22953 / PM1</strain>
        <plasmid evidence="2 3">RPME01</plasmid>
    </source>
</reference>
<gene>
    <name evidence="2" type="ordered locus">Mpe_B0274</name>
</gene>
<dbReference type="SUPFAM" id="SSF52540">
    <property type="entry name" value="P-loop containing nucleoside triphosphate hydrolases"/>
    <property type="match status" value="1"/>
</dbReference>
<organism evidence="2 3">
    <name type="scientific">Methylibium petroleiphilum (strain ATCC BAA-1232 / LMG 22953 / PM1)</name>
    <dbReference type="NCBI Taxonomy" id="420662"/>
    <lineage>
        <taxon>Bacteria</taxon>
        <taxon>Pseudomonadati</taxon>
        <taxon>Pseudomonadota</taxon>
        <taxon>Betaproteobacteria</taxon>
        <taxon>Burkholderiales</taxon>
        <taxon>Sphaerotilaceae</taxon>
        <taxon>Methylibium</taxon>
    </lineage>
</organism>
<proteinExistence type="predicted"/>
<feature type="domain" description="ATPase AAA-type core" evidence="1">
    <location>
        <begin position="354"/>
        <end position="469"/>
    </location>
</feature>
<dbReference type="GO" id="GO:0005524">
    <property type="term" value="F:ATP binding"/>
    <property type="evidence" value="ECO:0007669"/>
    <property type="project" value="InterPro"/>
</dbReference>
<dbReference type="InterPro" id="IPR027417">
    <property type="entry name" value="P-loop_NTPase"/>
</dbReference>
<accession>A2SNB0</accession>
<dbReference type="EMBL" id="CP000556">
    <property type="protein sequence ID" value="ABM97049.1"/>
    <property type="molecule type" value="Genomic_DNA"/>
</dbReference>
<dbReference type="eggNOG" id="COG0464">
    <property type="taxonomic scope" value="Bacteria"/>
</dbReference>
<dbReference type="GO" id="GO:0016887">
    <property type="term" value="F:ATP hydrolysis activity"/>
    <property type="evidence" value="ECO:0007669"/>
    <property type="project" value="InterPro"/>
</dbReference>
<dbReference type="PANTHER" id="PTHR46411:SF2">
    <property type="entry name" value="AAA+ ATPASE DOMAIN-CONTAINING PROTEIN"/>
    <property type="match status" value="1"/>
</dbReference>
<dbReference type="KEGG" id="mpt:Mpe_B0274"/>
<sequence length="547" mass="61263">MPPSVPSLVLSVRVMYHGGSMKIELTAPLANDLVAASPSDERAVRRASMYDKNAFTIDHEALSRAALDALYEIAKKHGERGLMMQLTSLRNVLAAPATSKLGNLKALEPGLIAYLQHECIDGWLYRYGVGGEAVPFLVTSVEFQPADPRNERPAYVKVGYCWNAMGGFHQEQMRFELSDVQGKTIPEVLAKYQFVHESPELKEAYSAHLARYLELRDLHGKQFRCTGLAITAERYGRSDYKAAGARMVNDEDTVPRKDYRVGFSGSVRLRASMEDDEVFSTVPMHPFIFMYDLHRHMHAWVHASKVEIYKYDKSVGAKLVLPEVHRDLVDVLTQDMDVLVEDIVEGKSGGTIVLCKGGPGLGKTLTAEVYSEIAERPLYRVHSGQLGVEAAALEKQLGTVLDRAKRWGAILLIDEGDVYVRARGNDLDHNAVVAVFLRVLETFDGLLFMTTNRGDEIDDAIVSRCIAVIRYEKPNEEDCKRLWRILSTQFGAELSDQLIDELVASFGCLAGRDIKGLLKLTVKFCRRRNEPFSVETFRRCGQFRGLV</sequence>
<keyword evidence="2" id="KW-0614">Plasmid</keyword>
<name>A2SNB0_METPP</name>
<geneLocation type="plasmid" evidence="2 3">
    <name>RPME01</name>
</geneLocation>
<evidence type="ECO:0000313" key="3">
    <source>
        <dbReference type="Proteomes" id="UP000000366"/>
    </source>
</evidence>
<dbReference type="InterPro" id="IPR003959">
    <property type="entry name" value="ATPase_AAA_core"/>
</dbReference>
<dbReference type="HOGENOM" id="CLU_509728_0_0_4"/>
<dbReference type="Gene3D" id="3.40.50.300">
    <property type="entry name" value="P-loop containing nucleotide triphosphate hydrolases"/>
    <property type="match status" value="1"/>
</dbReference>
<evidence type="ECO:0000313" key="2">
    <source>
        <dbReference type="EMBL" id="ABM97049.1"/>
    </source>
</evidence>
<evidence type="ECO:0000259" key="1">
    <source>
        <dbReference type="Pfam" id="PF00004"/>
    </source>
</evidence>
<protein>
    <submittedName>
        <fullName evidence="2">ATPase, AAA family</fullName>
    </submittedName>
</protein>
<dbReference type="AlphaFoldDB" id="A2SNB0"/>
<dbReference type="PANTHER" id="PTHR46411">
    <property type="entry name" value="FAMILY ATPASE, PUTATIVE-RELATED"/>
    <property type="match status" value="1"/>
</dbReference>
<keyword evidence="3" id="KW-1185">Reference proteome</keyword>
<dbReference type="Proteomes" id="UP000000366">
    <property type="component" value="Plasmid RPME01"/>
</dbReference>
<dbReference type="Pfam" id="PF00004">
    <property type="entry name" value="AAA"/>
    <property type="match status" value="1"/>
</dbReference>